<proteinExistence type="predicted"/>
<accession>A0A5B8L2I4</accession>
<dbReference type="RefSeq" id="WP_146300826.1">
    <property type="nucleotide sequence ID" value="NZ_CP042301.2"/>
</dbReference>
<sequence>MSAEFDFAVARIERAARDLPEIEASTSYGNPSLKVRKKMLCRVKDADTVVIMCPLEEKQLLIEAAPDIYFEADHYRGWPSVLVRIRLISEEELIHRLDRAWRMQAPKTLVKRRVSAAGSG</sequence>
<dbReference type="SUPFAM" id="SSF142906">
    <property type="entry name" value="YjbR-like"/>
    <property type="match status" value="1"/>
</dbReference>
<dbReference type="Pfam" id="PF04237">
    <property type="entry name" value="YjbR"/>
    <property type="match status" value="1"/>
</dbReference>
<dbReference type="GO" id="GO:0003677">
    <property type="term" value="F:DNA binding"/>
    <property type="evidence" value="ECO:0007669"/>
    <property type="project" value="UniProtKB-KW"/>
</dbReference>
<dbReference type="KEGG" id="niy:FQ775_18355"/>
<dbReference type="EMBL" id="CP042301">
    <property type="protein sequence ID" value="QDZ02187.1"/>
    <property type="molecule type" value="Genomic_DNA"/>
</dbReference>
<name>A0A5B8L2I4_9HYPH</name>
<dbReference type="InterPro" id="IPR058532">
    <property type="entry name" value="YjbR/MT2646/Rv2570-like"/>
</dbReference>
<evidence type="ECO:0000313" key="2">
    <source>
        <dbReference type="Proteomes" id="UP000321389"/>
    </source>
</evidence>
<dbReference type="OrthoDB" id="954305at2"/>
<dbReference type="Proteomes" id="UP000321389">
    <property type="component" value="Chromosome"/>
</dbReference>
<dbReference type="AlphaFoldDB" id="A0A5B8L2I4"/>
<organism evidence="1 2">
    <name type="scientific">Nitratireductor mangrovi</name>
    <dbReference type="NCBI Taxonomy" id="2599600"/>
    <lineage>
        <taxon>Bacteria</taxon>
        <taxon>Pseudomonadati</taxon>
        <taxon>Pseudomonadota</taxon>
        <taxon>Alphaproteobacteria</taxon>
        <taxon>Hyphomicrobiales</taxon>
        <taxon>Phyllobacteriaceae</taxon>
        <taxon>Nitratireductor</taxon>
    </lineage>
</organism>
<protein>
    <submittedName>
        <fullName evidence="1">MmcQ/YjbR family DNA-binding protein</fullName>
    </submittedName>
</protein>
<gene>
    <name evidence="1" type="ORF">FQ775_18355</name>
</gene>
<keyword evidence="1" id="KW-0238">DNA-binding</keyword>
<evidence type="ECO:0000313" key="1">
    <source>
        <dbReference type="EMBL" id="QDZ02187.1"/>
    </source>
</evidence>
<keyword evidence="2" id="KW-1185">Reference proteome</keyword>
<dbReference type="InterPro" id="IPR038056">
    <property type="entry name" value="YjbR-like_sf"/>
</dbReference>
<reference evidence="1" key="1">
    <citation type="submission" date="2020-04" db="EMBL/GenBank/DDBJ databases">
        <title>Nitratireductor sp. nov. isolated from mangrove soil.</title>
        <authorList>
            <person name="Ye Y."/>
        </authorList>
    </citation>
    <scope>NUCLEOTIDE SEQUENCE</scope>
    <source>
        <strain evidence="1">SY7</strain>
    </source>
</reference>